<evidence type="ECO:0000256" key="1">
    <source>
        <dbReference type="ARBA" id="ARBA00007664"/>
    </source>
</evidence>
<evidence type="ECO:0000313" key="6">
    <source>
        <dbReference type="EMBL" id="GAA0233150.1"/>
    </source>
</evidence>
<dbReference type="PRINTS" id="PR00722">
    <property type="entry name" value="CHYMOTRYPSIN"/>
</dbReference>
<protein>
    <recommendedName>
        <fullName evidence="5">Peptidase S1 domain-containing protein</fullName>
    </recommendedName>
</protein>
<dbReference type="Gene3D" id="2.60.40.10">
    <property type="entry name" value="Immunoglobulins"/>
    <property type="match status" value="3"/>
</dbReference>
<proteinExistence type="inferred from homology"/>
<dbReference type="InterPro" id="IPR001314">
    <property type="entry name" value="Peptidase_S1A"/>
</dbReference>
<feature type="domain" description="Peptidase S1" evidence="5">
    <location>
        <begin position="54"/>
        <end position="283"/>
    </location>
</feature>
<reference evidence="6 7" key="1">
    <citation type="journal article" date="2019" name="Int. J. Syst. Evol. Microbiol.">
        <title>The Global Catalogue of Microorganisms (GCM) 10K type strain sequencing project: providing services to taxonomists for standard genome sequencing and annotation.</title>
        <authorList>
            <consortium name="The Broad Institute Genomics Platform"/>
            <consortium name="The Broad Institute Genome Sequencing Center for Infectious Disease"/>
            <person name="Wu L."/>
            <person name="Ma J."/>
        </authorList>
    </citation>
    <scope>NUCLEOTIDE SEQUENCE [LARGE SCALE GENOMIC DNA]</scope>
    <source>
        <strain evidence="6 7">JCM 3380</strain>
    </source>
</reference>
<evidence type="ECO:0000256" key="4">
    <source>
        <dbReference type="SAM" id="SignalP"/>
    </source>
</evidence>
<feature type="chain" id="PRO_5045940291" description="Peptidase S1 domain-containing protein" evidence="4">
    <location>
        <begin position="30"/>
        <end position="604"/>
    </location>
</feature>
<dbReference type="InterPro" id="IPR001254">
    <property type="entry name" value="Trypsin_dom"/>
</dbReference>
<dbReference type="EMBL" id="BAAABU010000006">
    <property type="protein sequence ID" value="GAA0233150.1"/>
    <property type="molecule type" value="Genomic_DNA"/>
</dbReference>
<dbReference type="Proteomes" id="UP001500416">
    <property type="component" value="Unassembled WGS sequence"/>
</dbReference>
<feature type="signal peptide" evidence="4">
    <location>
        <begin position="1"/>
        <end position="29"/>
    </location>
</feature>
<dbReference type="InterPro" id="IPR050430">
    <property type="entry name" value="Peptidase_S1"/>
</dbReference>
<gene>
    <name evidence="6" type="ORF">GCM10010492_34970</name>
</gene>
<keyword evidence="3" id="KW-0645">Protease</keyword>
<keyword evidence="4" id="KW-0732">Signal</keyword>
<dbReference type="InterPro" id="IPR018114">
    <property type="entry name" value="TRYPSIN_HIS"/>
</dbReference>
<evidence type="ECO:0000256" key="2">
    <source>
        <dbReference type="ARBA" id="ARBA00023157"/>
    </source>
</evidence>
<dbReference type="PANTHER" id="PTHR24276">
    <property type="entry name" value="POLYSERASE-RELATED"/>
    <property type="match status" value="1"/>
</dbReference>
<organism evidence="6 7">
    <name type="scientific">Saccharothrix mutabilis subsp. mutabilis</name>
    <dbReference type="NCBI Taxonomy" id="66855"/>
    <lineage>
        <taxon>Bacteria</taxon>
        <taxon>Bacillati</taxon>
        <taxon>Actinomycetota</taxon>
        <taxon>Actinomycetes</taxon>
        <taxon>Pseudonocardiales</taxon>
        <taxon>Pseudonocardiaceae</taxon>
        <taxon>Saccharothrix</taxon>
    </lineage>
</organism>
<dbReference type="Pfam" id="PF00089">
    <property type="entry name" value="Trypsin"/>
    <property type="match status" value="1"/>
</dbReference>
<dbReference type="InterPro" id="IPR033116">
    <property type="entry name" value="TRYPSIN_SER"/>
</dbReference>
<dbReference type="PROSITE" id="PS50240">
    <property type="entry name" value="TRYPSIN_DOM"/>
    <property type="match status" value="1"/>
</dbReference>
<dbReference type="RefSeq" id="WP_343934885.1">
    <property type="nucleotide sequence ID" value="NZ_BAAABU010000006.1"/>
</dbReference>
<dbReference type="InterPro" id="IPR043504">
    <property type="entry name" value="Peptidase_S1_PA_chymotrypsin"/>
</dbReference>
<accession>A0ABN0TYD2</accession>
<keyword evidence="7" id="KW-1185">Reference proteome</keyword>
<keyword evidence="2" id="KW-1015">Disulfide bond</keyword>
<keyword evidence="3" id="KW-0720">Serine protease</keyword>
<keyword evidence="3" id="KW-0378">Hydrolase</keyword>
<dbReference type="PROSITE" id="PS00135">
    <property type="entry name" value="TRYPSIN_SER"/>
    <property type="match status" value="1"/>
</dbReference>
<dbReference type="SUPFAM" id="SSF50494">
    <property type="entry name" value="Trypsin-like serine proteases"/>
    <property type="match status" value="1"/>
</dbReference>
<evidence type="ECO:0000259" key="5">
    <source>
        <dbReference type="PROSITE" id="PS50240"/>
    </source>
</evidence>
<comment type="caution">
    <text evidence="6">The sequence shown here is derived from an EMBL/GenBank/DDBJ whole genome shotgun (WGS) entry which is preliminary data.</text>
</comment>
<dbReference type="SMART" id="SM00020">
    <property type="entry name" value="Tryp_SPc"/>
    <property type="match status" value="1"/>
</dbReference>
<comment type="similarity">
    <text evidence="1">Belongs to the peptidase S1 family.</text>
</comment>
<evidence type="ECO:0000313" key="7">
    <source>
        <dbReference type="Proteomes" id="UP001500416"/>
    </source>
</evidence>
<dbReference type="InterPro" id="IPR013783">
    <property type="entry name" value="Ig-like_fold"/>
</dbReference>
<dbReference type="PANTHER" id="PTHR24276:SF91">
    <property type="entry name" value="AT26814P-RELATED"/>
    <property type="match status" value="1"/>
</dbReference>
<sequence>MKRPRPGGLAPLVAAALLLPLLPLAGASAAPGNAPAANFEGDTVPTRSDAGTLFYNGQDATVDEFPAIIAGLREGGSRPQGQSCTGSVVAPRKILTAAHCADAAGEKSFLYGLDDLNAPGGFRTKVVEYKKHPKYVNFDQGYDVAVVTVADDIPVRGGQYAKFATSADSGLAVAGKSGQGFGYGKKDFDDTSRDVTLDKATLPIVNGDTQCQGVGAGFKSATMICAGYSDGRVTILPGDSGGPLVVDGKIVGVASWSRSDFKWYSVYGRLTNEMGDWVKQEVGAPQSDFTLGVTPASLKVAAGKYASATVTSVAGSGGSEQVTLSASGLPSGAKAVFQPTSLATGSNAKLTVEAASTTPAGTYSVTVTGTSAGGKTATATLSLTVEGDQVPGDFTLGLSPASVKVAAGKYASTTVTSVAGSGGSEQVTLSASGLPSGAKAVFQPTSLATGSNAKLTVEAASTTPAGTYSVTVTGTSAGGKTASTTLSLTVESGTPPVGDVKVTANPSSGTVQQGFFAQFSVTASGGTGSLALSASGNPAGTQVQFNPTTVAQGGTSSVLLSTSFQTPPGTYQVTIKATSSDGKTGTTTYTLTVTPWGVQGMKVA</sequence>
<evidence type="ECO:0000256" key="3">
    <source>
        <dbReference type="RuleBase" id="RU363034"/>
    </source>
</evidence>
<name>A0ABN0TYD2_9PSEU</name>
<dbReference type="InterPro" id="IPR009003">
    <property type="entry name" value="Peptidase_S1_PA"/>
</dbReference>
<dbReference type="Gene3D" id="2.40.10.10">
    <property type="entry name" value="Trypsin-like serine proteases"/>
    <property type="match status" value="1"/>
</dbReference>
<dbReference type="PROSITE" id="PS00134">
    <property type="entry name" value="TRYPSIN_HIS"/>
    <property type="match status" value="1"/>
</dbReference>